<name>G5IJ01_9FIRM</name>
<dbReference type="EMBL" id="ADLN01000096">
    <property type="protein sequence ID" value="EHI58515.1"/>
    <property type="molecule type" value="Genomic_DNA"/>
</dbReference>
<keyword evidence="5" id="KW-1185">Reference proteome</keyword>
<dbReference type="InterPro" id="IPR050640">
    <property type="entry name" value="Bact_2-comp_sensor_kinase"/>
</dbReference>
<feature type="transmembrane region" description="Helical" evidence="1">
    <location>
        <begin position="5"/>
        <end position="24"/>
    </location>
</feature>
<evidence type="ECO:0000256" key="1">
    <source>
        <dbReference type="SAM" id="Phobius"/>
    </source>
</evidence>
<protein>
    <recommendedName>
        <fullName evidence="6">Histidine kinase/HSP90-like ATPase domain-containing protein</fullName>
    </recommendedName>
</protein>
<dbReference type="Pfam" id="PF06580">
    <property type="entry name" value="His_kinase"/>
    <property type="match status" value="1"/>
</dbReference>
<evidence type="ECO:0000313" key="5">
    <source>
        <dbReference type="Proteomes" id="UP000005384"/>
    </source>
</evidence>
<evidence type="ECO:0000313" key="4">
    <source>
        <dbReference type="EMBL" id="EHI58515.1"/>
    </source>
</evidence>
<dbReference type="PANTHER" id="PTHR34220:SF7">
    <property type="entry name" value="SENSOR HISTIDINE KINASE YPDA"/>
    <property type="match status" value="1"/>
</dbReference>
<dbReference type="InterPro" id="IPR010559">
    <property type="entry name" value="Sig_transdc_His_kin_internal"/>
</dbReference>
<keyword evidence="1" id="KW-0812">Transmembrane</keyword>
<dbReference type="HOGENOM" id="CLU_020473_2_2_9"/>
<dbReference type="PANTHER" id="PTHR34220">
    <property type="entry name" value="SENSOR HISTIDINE KINASE YPDA"/>
    <property type="match status" value="1"/>
</dbReference>
<feature type="domain" description="Signal transduction histidine kinase internal region" evidence="3">
    <location>
        <begin position="83"/>
        <end position="160"/>
    </location>
</feature>
<dbReference type="RefSeq" id="WP_006781464.1">
    <property type="nucleotide sequence ID" value="NZ_CP040506.1"/>
</dbReference>
<keyword evidence="1" id="KW-0472">Membrane</keyword>
<sequence length="308" mass="35337">MNKVILLQLLEMVFGIAGIAAWYLKNTLMTGISLLAMLLMLGISLFLSMKSKKLMDFLVVQTRPQKPETASVEQQLLQQKLTLMLFESQINPHFLYNTLDSIRGQALVNHQEEIASMTEKLSQFFRYCISSKGNIVKISEEIRNVQDYFCIQRYRFGDRIQMSIDIEDEEVLDYYIPKLTLQPIVENAIAHGIEEYTGRGHVWIRLVKTDHKIYLHVIDDGGGMEMDALLKLRRRLEQGQIEVPSNQGRRHSGIAIQNVNARIQVCFGSEYGLNYRSMKGEGTDVEIVLPLVDDFARANFENRLKGTM</sequence>
<feature type="transmembrane region" description="Helical" evidence="1">
    <location>
        <begin position="30"/>
        <end position="48"/>
    </location>
</feature>
<gene>
    <name evidence="4" type="ORF">HMPREF9473_03474</name>
</gene>
<dbReference type="Proteomes" id="UP000005384">
    <property type="component" value="Unassembled WGS sequence"/>
</dbReference>
<dbReference type="GO" id="GO:0000155">
    <property type="term" value="F:phosphorelay sensor kinase activity"/>
    <property type="evidence" value="ECO:0007669"/>
    <property type="project" value="InterPro"/>
</dbReference>
<evidence type="ECO:0000259" key="3">
    <source>
        <dbReference type="Pfam" id="PF06580"/>
    </source>
</evidence>
<dbReference type="AlphaFoldDB" id="G5IJ01"/>
<organism evidence="4 5">
    <name type="scientific">Hungatella hathewayi WAL-18680</name>
    <dbReference type="NCBI Taxonomy" id="742737"/>
    <lineage>
        <taxon>Bacteria</taxon>
        <taxon>Bacillati</taxon>
        <taxon>Bacillota</taxon>
        <taxon>Clostridia</taxon>
        <taxon>Lachnospirales</taxon>
        <taxon>Lachnospiraceae</taxon>
        <taxon>Hungatella</taxon>
    </lineage>
</organism>
<comment type="caution">
    <text evidence="4">The sequence shown here is derived from an EMBL/GenBank/DDBJ whole genome shotgun (WGS) entry which is preliminary data.</text>
</comment>
<accession>G5IJ01</accession>
<evidence type="ECO:0008006" key="6">
    <source>
        <dbReference type="Google" id="ProtNLM"/>
    </source>
</evidence>
<dbReference type="InterPro" id="IPR003594">
    <property type="entry name" value="HATPase_dom"/>
</dbReference>
<reference evidence="4 5" key="1">
    <citation type="submission" date="2011-08" db="EMBL/GenBank/DDBJ databases">
        <title>The Genome Sequence of Clostridium hathewayi WAL-18680.</title>
        <authorList>
            <consortium name="The Broad Institute Genome Sequencing Platform"/>
            <person name="Earl A."/>
            <person name="Ward D."/>
            <person name="Feldgarden M."/>
            <person name="Gevers D."/>
            <person name="Finegold S.M."/>
            <person name="Summanen P.H."/>
            <person name="Molitoris D.R."/>
            <person name="Song M."/>
            <person name="Daigneault M."/>
            <person name="Allen-Vercoe E."/>
            <person name="Young S.K."/>
            <person name="Zeng Q."/>
            <person name="Gargeya S."/>
            <person name="Fitzgerald M."/>
            <person name="Haas B."/>
            <person name="Abouelleil A."/>
            <person name="Alvarado L."/>
            <person name="Arachchi H.M."/>
            <person name="Berlin A."/>
            <person name="Brown A."/>
            <person name="Chapman S.B."/>
            <person name="Chen Z."/>
            <person name="Dunbar C."/>
            <person name="Freedman E."/>
            <person name="Gearin G."/>
            <person name="Gellesch M."/>
            <person name="Goldberg J."/>
            <person name="Griggs A."/>
            <person name="Gujja S."/>
            <person name="Heiman D."/>
            <person name="Howarth C."/>
            <person name="Larson L."/>
            <person name="Lui A."/>
            <person name="MacDonald P.J.P."/>
            <person name="Montmayeur A."/>
            <person name="Murphy C."/>
            <person name="Neiman D."/>
            <person name="Pearson M."/>
            <person name="Priest M."/>
            <person name="Roberts A."/>
            <person name="Saif S."/>
            <person name="Shea T."/>
            <person name="Shenoy N."/>
            <person name="Sisk P."/>
            <person name="Stolte C."/>
            <person name="Sykes S."/>
            <person name="Wortman J."/>
            <person name="Nusbaum C."/>
            <person name="Birren B."/>
        </authorList>
    </citation>
    <scope>NUCLEOTIDE SEQUENCE [LARGE SCALE GENOMIC DNA]</scope>
    <source>
        <strain evidence="4 5">WAL-18680</strain>
    </source>
</reference>
<dbReference type="PATRIC" id="fig|742737.3.peg.3453"/>
<dbReference type="SUPFAM" id="SSF55874">
    <property type="entry name" value="ATPase domain of HSP90 chaperone/DNA topoisomerase II/histidine kinase"/>
    <property type="match status" value="1"/>
</dbReference>
<keyword evidence="1" id="KW-1133">Transmembrane helix</keyword>
<proteinExistence type="predicted"/>
<evidence type="ECO:0000259" key="2">
    <source>
        <dbReference type="Pfam" id="PF02518"/>
    </source>
</evidence>
<dbReference type="OrthoDB" id="1410840at2"/>
<dbReference type="Gene3D" id="3.30.565.10">
    <property type="entry name" value="Histidine kinase-like ATPase, C-terminal domain"/>
    <property type="match status" value="1"/>
</dbReference>
<feature type="domain" description="Histidine kinase/HSP90-like ATPase" evidence="2">
    <location>
        <begin position="180"/>
        <end position="291"/>
    </location>
</feature>
<dbReference type="InterPro" id="IPR036890">
    <property type="entry name" value="HATPase_C_sf"/>
</dbReference>
<dbReference type="GO" id="GO:0016020">
    <property type="term" value="C:membrane"/>
    <property type="evidence" value="ECO:0007669"/>
    <property type="project" value="InterPro"/>
</dbReference>
<dbReference type="Pfam" id="PF02518">
    <property type="entry name" value="HATPase_c"/>
    <property type="match status" value="1"/>
</dbReference>